<name>A0ABT2B5D3_9ACTN</name>
<proteinExistence type="predicted"/>
<gene>
    <name evidence="1" type="ORF">NX794_21275</name>
</gene>
<protein>
    <recommendedName>
        <fullName evidence="3">Amidohydrolase</fullName>
    </recommendedName>
</protein>
<evidence type="ECO:0000313" key="1">
    <source>
        <dbReference type="EMBL" id="MCS0603727.1"/>
    </source>
</evidence>
<sequence length="116" mass="12069">MSLASSSPGGPADADTFPAVCDHTHLFPGARPRVQGLPDPAAFAAEPRPVEVDLRFSDGVITNAELRTPEPGAVLLGVPAYTTAAGTPVDARTWLVREVSHVDDEVELRIGGLAVS</sequence>
<dbReference type="EMBL" id="JANUGP010000016">
    <property type="protein sequence ID" value="MCS0603727.1"/>
    <property type="molecule type" value="Genomic_DNA"/>
</dbReference>
<reference evidence="1 2" key="1">
    <citation type="submission" date="2022-08" db="EMBL/GenBank/DDBJ databases">
        <authorList>
            <person name="Somphong A."/>
            <person name="Phongsopitanun W."/>
        </authorList>
    </citation>
    <scope>NUCLEOTIDE SEQUENCE [LARGE SCALE GENOMIC DNA]</scope>
    <source>
        <strain evidence="1 2">LP11</strain>
    </source>
</reference>
<dbReference type="Proteomes" id="UP001205612">
    <property type="component" value="Unassembled WGS sequence"/>
</dbReference>
<keyword evidence="2" id="KW-1185">Reference proteome</keyword>
<dbReference type="RefSeq" id="WP_258780223.1">
    <property type="nucleotide sequence ID" value="NZ_JANUGP010000016.1"/>
</dbReference>
<comment type="caution">
    <text evidence="1">The sequence shown here is derived from an EMBL/GenBank/DDBJ whole genome shotgun (WGS) entry which is preliminary data.</text>
</comment>
<organism evidence="1 2">
    <name type="scientific">Streptomyces pyxinicus</name>
    <dbReference type="NCBI Taxonomy" id="2970331"/>
    <lineage>
        <taxon>Bacteria</taxon>
        <taxon>Bacillati</taxon>
        <taxon>Actinomycetota</taxon>
        <taxon>Actinomycetes</taxon>
        <taxon>Kitasatosporales</taxon>
        <taxon>Streptomycetaceae</taxon>
        <taxon>Streptomyces</taxon>
    </lineage>
</organism>
<accession>A0ABT2B5D3</accession>
<evidence type="ECO:0008006" key="3">
    <source>
        <dbReference type="Google" id="ProtNLM"/>
    </source>
</evidence>
<evidence type="ECO:0000313" key="2">
    <source>
        <dbReference type="Proteomes" id="UP001205612"/>
    </source>
</evidence>